<evidence type="ECO:0008006" key="4">
    <source>
        <dbReference type="Google" id="ProtNLM"/>
    </source>
</evidence>
<evidence type="ECO:0000313" key="3">
    <source>
        <dbReference type="RefSeq" id="WP_156924527.1"/>
    </source>
</evidence>
<sequence length="177" mass="19254">MRLPLALLPVCLLANACSVFSPMPLWELTKAGGTLAGSALSQGPASASDVVYHSHAPLGSVCIEFNDQNQARDFLPALQRALADNQVRSRIYDPATRADQCEGWLRYRTQLDWDVPPLGRQYQPYLYLATLSLYARDGSLLASSTYAAEGAFGNGKWADTYAKLGPAVKVLITGFEK</sequence>
<feature type="chain" id="PRO_5034138574" description="Cell division protein FtsI" evidence="1">
    <location>
        <begin position="17"/>
        <end position="177"/>
    </location>
</feature>
<proteinExistence type="predicted"/>
<dbReference type="RefSeq" id="WP_156924527.1">
    <property type="nucleotide sequence ID" value="NZ_KI519499.1"/>
</dbReference>
<dbReference type="Proteomes" id="UP000675920">
    <property type="component" value="Unplaced"/>
</dbReference>
<dbReference type="OrthoDB" id="8589277at2"/>
<protein>
    <recommendedName>
        <fullName evidence="4">Cell division protein FtsI</fullName>
    </recommendedName>
</protein>
<name>A0A8B6XB49_9BURK</name>
<dbReference type="AlphaFoldDB" id="A0A8B6XB49"/>
<reference evidence="3" key="1">
    <citation type="submission" date="2025-08" db="UniProtKB">
        <authorList>
            <consortium name="RefSeq"/>
        </authorList>
    </citation>
    <scope>IDENTIFICATION</scope>
</reference>
<keyword evidence="1" id="KW-0732">Signal</keyword>
<organism evidence="2 3">
    <name type="scientific">Derxia gummosa DSM 723</name>
    <dbReference type="NCBI Taxonomy" id="1121388"/>
    <lineage>
        <taxon>Bacteria</taxon>
        <taxon>Pseudomonadati</taxon>
        <taxon>Pseudomonadota</taxon>
        <taxon>Betaproteobacteria</taxon>
        <taxon>Burkholderiales</taxon>
        <taxon>Alcaligenaceae</taxon>
        <taxon>Derxia</taxon>
    </lineage>
</organism>
<feature type="signal peptide" evidence="1">
    <location>
        <begin position="1"/>
        <end position="16"/>
    </location>
</feature>
<evidence type="ECO:0000256" key="1">
    <source>
        <dbReference type="SAM" id="SignalP"/>
    </source>
</evidence>
<accession>A0A8B6XB49</accession>
<evidence type="ECO:0000313" key="2">
    <source>
        <dbReference type="Proteomes" id="UP000675920"/>
    </source>
</evidence>
<keyword evidence="2" id="KW-1185">Reference proteome</keyword>